<evidence type="ECO:0000313" key="3">
    <source>
        <dbReference type="Proteomes" id="UP000265618"/>
    </source>
</evidence>
<sequence>MAPSSSMRRSSAAQTPSSASVSESGISGEGGDKVSLSVGNAVRLFPLLHSRGKACAVRCVPYLYLDRD</sequence>
<feature type="compositionally biased region" description="Low complexity" evidence="1">
    <location>
        <begin position="1"/>
        <end position="26"/>
    </location>
</feature>
<feature type="non-terminal residue" evidence="2">
    <location>
        <position position="68"/>
    </location>
</feature>
<proteinExistence type="predicted"/>
<evidence type="ECO:0000256" key="1">
    <source>
        <dbReference type="SAM" id="MobiDB-lite"/>
    </source>
</evidence>
<dbReference type="AlphaFoldDB" id="A0A9K3DAI5"/>
<dbReference type="Proteomes" id="UP000265618">
    <property type="component" value="Unassembled WGS sequence"/>
</dbReference>
<dbReference type="EMBL" id="BDIP01007152">
    <property type="protein sequence ID" value="GIQ91101.1"/>
    <property type="molecule type" value="Genomic_DNA"/>
</dbReference>
<reference evidence="2 3" key="1">
    <citation type="journal article" date="2018" name="PLoS ONE">
        <title>The draft genome of Kipferlia bialata reveals reductive genome evolution in fornicate parasites.</title>
        <authorList>
            <person name="Tanifuji G."/>
            <person name="Takabayashi S."/>
            <person name="Kume K."/>
            <person name="Takagi M."/>
            <person name="Nakayama T."/>
            <person name="Kamikawa R."/>
            <person name="Inagaki Y."/>
            <person name="Hashimoto T."/>
        </authorList>
    </citation>
    <scope>NUCLEOTIDE SEQUENCE [LARGE SCALE GENOMIC DNA]</scope>
    <source>
        <strain evidence="2">NY0173</strain>
    </source>
</reference>
<protein>
    <submittedName>
        <fullName evidence="2">Uncharacterized protein</fullName>
    </submittedName>
</protein>
<gene>
    <name evidence="2" type="ORF">KIPB_014191</name>
</gene>
<evidence type="ECO:0000313" key="2">
    <source>
        <dbReference type="EMBL" id="GIQ91101.1"/>
    </source>
</evidence>
<name>A0A9K3DAI5_9EUKA</name>
<accession>A0A9K3DAI5</accession>
<organism evidence="2 3">
    <name type="scientific">Kipferlia bialata</name>
    <dbReference type="NCBI Taxonomy" id="797122"/>
    <lineage>
        <taxon>Eukaryota</taxon>
        <taxon>Metamonada</taxon>
        <taxon>Carpediemonas-like organisms</taxon>
        <taxon>Kipferlia</taxon>
    </lineage>
</organism>
<keyword evidence="3" id="KW-1185">Reference proteome</keyword>
<comment type="caution">
    <text evidence="2">The sequence shown here is derived from an EMBL/GenBank/DDBJ whole genome shotgun (WGS) entry which is preliminary data.</text>
</comment>
<feature type="region of interest" description="Disordered" evidence="1">
    <location>
        <begin position="1"/>
        <end position="32"/>
    </location>
</feature>